<sequence length="407" mass="45318">MVKRNANIAKLKGSYLFPEIERRKRAYLDNKKDSKLLSLGIGDTTLPIPSFITKEMAAFSEGLGTFEGYHGYGPPFGGEALRAALSVHHYQNIIPADDIFISDGAKPDIFRLQALFGQDSLISVQDPAYPAFVDTSVLQGRTLGFNEDKPGYEGITYLPCKPENDFFPDLDKAKGTDLLILVSPNNPTGKAFNRKELQTIVDFALKEKILIIYDAAYSSYIRSKDTPKSIYEIEGAREAAIEMNSFSKMIGFTGVRCGFTVVPKELHFEDGSSIKKDWERIISTCFNGASNIASMGALRALSPDGLRAIKKMTDYYLENAHLLKKEMISLGFEVYGGENAPFIWMRRGKKEDSWDLFNEFLTKAELIVTPGSGFGPAGNGFIRCSAFIERESLHQALSRLKRLYALT</sequence>
<organism evidence="11 12">
    <name type="scientific">Candidatus Criblamydia sequanensis CRIB-18</name>
    <dbReference type="NCBI Taxonomy" id="1437425"/>
    <lineage>
        <taxon>Bacteria</taxon>
        <taxon>Pseudomonadati</taxon>
        <taxon>Chlamydiota</taxon>
        <taxon>Chlamydiia</taxon>
        <taxon>Parachlamydiales</taxon>
        <taxon>Candidatus Criblamydiaceae</taxon>
        <taxon>Candidatus Criblamydia</taxon>
    </lineage>
</organism>
<keyword evidence="7" id="KW-0663">Pyridoxal phosphate</keyword>
<evidence type="ECO:0000256" key="9">
    <source>
        <dbReference type="NCBIfam" id="TIGR03542"/>
    </source>
</evidence>
<evidence type="ECO:0000256" key="5">
    <source>
        <dbReference type="ARBA" id="ARBA00022576"/>
    </source>
</evidence>
<dbReference type="Gene3D" id="3.40.640.10">
    <property type="entry name" value="Type I PLP-dependent aspartate aminotransferase-like (Major domain)"/>
    <property type="match status" value="1"/>
</dbReference>
<reference evidence="11" key="1">
    <citation type="submission" date="2013-12" db="EMBL/GenBank/DDBJ databases">
        <authorList>
            <person name="Linke B."/>
        </authorList>
    </citation>
    <scope>NUCLEOTIDE SEQUENCE [LARGE SCALE GENOMIC DNA]</scope>
    <source>
        <strain evidence="11">CRIB-18</strain>
    </source>
</reference>
<dbReference type="InterPro" id="IPR015422">
    <property type="entry name" value="PyrdxlP-dep_Trfase_small"/>
</dbReference>
<dbReference type="RefSeq" id="WP_041018669.1">
    <property type="nucleotide sequence ID" value="NZ_CCEJ010000013.1"/>
</dbReference>
<gene>
    <name evidence="11" type="primary">dapL</name>
    <name evidence="11" type="ORF">CSEC_2313</name>
</gene>
<dbReference type="GO" id="GO:0030170">
    <property type="term" value="F:pyridoxal phosphate binding"/>
    <property type="evidence" value="ECO:0007669"/>
    <property type="project" value="UniProtKB-UniRule"/>
</dbReference>
<dbReference type="InterPro" id="IPR019942">
    <property type="entry name" value="DapL/ALD1"/>
</dbReference>
<dbReference type="PANTHER" id="PTHR43144">
    <property type="entry name" value="AMINOTRANSFERASE"/>
    <property type="match status" value="1"/>
</dbReference>
<dbReference type="OrthoDB" id="9813612at2"/>
<dbReference type="SUPFAM" id="SSF53383">
    <property type="entry name" value="PLP-dependent transferases"/>
    <property type="match status" value="1"/>
</dbReference>
<keyword evidence="6 11" id="KW-0808">Transferase</keyword>
<evidence type="ECO:0000313" key="11">
    <source>
        <dbReference type="EMBL" id="CDR35119.1"/>
    </source>
</evidence>
<protein>
    <recommendedName>
        <fullName evidence="4 9">LL-diaminopimelate aminotransferase</fullName>
        <ecNumber evidence="3 9">2.6.1.83</ecNumber>
    </recommendedName>
</protein>
<comment type="pathway">
    <text evidence="2">Amino-acid biosynthesis; L-lysine biosynthesis via DAP pathway; LL-2,6-diaminopimelate from (S)-tetrahydrodipicolinate (aminotransferase route): step 1/1.</text>
</comment>
<keyword evidence="12" id="KW-1185">Reference proteome</keyword>
<dbReference type="EMBL" id="CCEJ010000013">
    <property type="protein sequence ID" value="CDR35119.1"/>
    <property type="molecule type" value="Genomic_DNA"/>
</dbReference>
<evidence type="ECO:0000256" key="7">
    <source>
        <dbReference type="ARBA" id="ARBA00022898"/>
    </source>
</evidence>
<accession>A0A090E3F5</accession>
<evidence type="ECO:0000256" key="2">
    <source>
        <dbReference type="ARBA" id="ARBA00004982"/>
    </source>
</evidence>
<dbReference type="UniPathway" id="UPA00034">
    <property type="reaction ID" value="UER00466"/>
</dbReference>
<evidence type="ECO:0000256" key="3">
    <source>
        <dbReference type="ARBA" id="ARBA00013138"/>
    </source>
</evidence>
<dbReference type="FunFam" id="3.40.640.10:FF:000099">
    <property type="entry name" value="LL-diaminopimelate aminotransferase, chloroplastic"/>
    <property type="match status" value="1"/>
</dbReference>
<dbReference type="InterPro" id="IPR015421">
    <property type="entry name" value="PyrdxlP-dep_Trfase_major"/>
</dbReference>
<dbReference type="eggNOG" id="COG0436">
    <property type="taxonomic scope" value="Bacteria"/>
</dbReference>
<dbReference type="NCBIfam" id="TIGR03542">
    <property type="entry name" value="DAPAT_plant"/>
    <property type="match status" value="1"/>
</dbReference>
<dbReference type="GO" id="GO:0009089">
    <property type="term" value="P:lysine biosynthetic process via diaminopimelate"/>
    <property type="evidence" value="ECO:0007669"/>
    <property type="project" value="UniProtKB-UniPathway"/>
</dbReference>
<dbReference type="Proteomes" id="UP000031552">
    <property type="component" value="Unassembled WGS sequence"/>
</dbReference>
<dbReference type="Pfam" id="PF00155">
    <property type="entry name" value="Aminotran_1_2"/>
    <property type="match status" value="1"/>
</dbReference>
<comment type="cofactor">
    <cofactor evidence="1">
        <name>pyridoxal 5'-phosphate</name>
        <dbReference type="ChEBI" id="CHEBI:597326"/>
    </cofactor>
</comment>
<dbReference type="InterPro" id="IPR015424">
    <property type="entry name" value="PyrdxlP-dep_Trfase"/>
</dbReference>
<dbReference type="STRING" id="1437425.CSEC_2313"/>
<evidence type="ECO:0000313" key="12">
    <source>
        <dbReference type="Proteomes" id="UP000031552"/>
    </source>
</evidence>
<dbReference type="Gene3D" id="3.90.1150.10">
    <property type="entry name" value="Aspartate Aminotransferase, domain 1"/>
    <property type="match status" value="1"/>
</dbReference>
<keyword evidence="5 11" id="KW-0032">Aminotransferase</keyword>
<name>A0A090E3F5_9BACT</name>
<evidence type="ECO:0000256" key="1">
    <source>
        <dbReference type="ARBA" id="ARBA00001933"/>
    </source>
</evidence>
<dbReference type="InterPro" id="IPR004839">
    <property type="entry name" value="Aminotransferase_I/II_large"/>
</dbReference>
<comment type="caution">
    <text evidence="11">The sequence shown here is derived from an EMBL/GenBank/DDBJ whole genome shotgun (WGS) entry which is preliminary data.</text>
</comment>
<feature type="domain" description="Aminotransferase class I/classII large" evidence="10">
    <location>
        <begin position="35"/>
        <end position="400"/>
    </location>
</feature>
<evidence type="ECO:0000256" key="8">
    <source>
        <dbReference type="ARBA" id="ARBA00051934"/>
    </source>
</evidence>
<dbReference type="CDD" id="cd00609">
    <property type="entry name" value="AAT_like"/>
    <property type="match status" value="1"/>
</dbReference>
<dbReference type="AlphaFoldDB" id="A0A090E3F5"/>
<reference evidence="11" key="2">
    <citation type="submission" date="2014-09" db="EMBL/GenBank/DDBJ databases">
        <title>Criblamydia sequanensis harbors a mega-plasmid encoding arsenite resistance.</title>
        <authorList>
            <person name="Bertelli C."/>
            <person name="Goesmann A."/>
            <person name="Greub G."/>
        </authorList>
    </citation>
    <scope>NUCLEOTIDE SEQUENCE [LARGE SCALE GENOMIC DNA]</scope>
    <source>
        <strain evidence="11">CRIB-18</strain>
    </source>
</reference>
<evidence type="ECO:0000259" key="10">
    <source>
        <dbReference type="Pfam" id="PF00155"/>
    </source>
</evidence>
<dbReference type="EC" id="2.6.1.83" evidence="3 9"/>
<evidence type="ECO:0000256" key="6">
    <source>
        <dbReference type="ARBA" id="ARBA00022679"/>
    </source>
</evidence>
<evidence type="ECO:0000256" key="4">
    <source>
        <dbReference type="ARBA" id="ARBA00018052"/>
    </source>
</evidence>
<comment type="catalytic activity">
    <reaction evidence="8">
        <text>(2S,6S)-2,6-diaminopimelate + 2-oxoglutarate = (S)-2,3,4,5-tetrahydrodipicolinate + L-glutamate + H2O + H(+)</text>
        <dbReference type="Rhea" id="RHEA:23988"/>
        <dbReference type="ChEBI" id="CHEBI:15377"/>
        <dbReference type="ChEBI" id="CHEBI:15378"/>
        <dbReference type="ChEBI" id="CHEBI:16810"/>
        <dbReference type="ChEBI" id="CHEBI:16845"/>
        <dbReference type="ChEBI" id="CHEBI:29985"/>
        <dbReference type="ChEBI" id="CHEBI:57609"/>
        <dbReference type="EC" id="2.6.1.83"/>
    </reaction>
</comment>
<proteinExistence type="predicted"/>
<dbReference type="GO" id="GO:0010285">
    <property type="term" value="F:L,L-diaminopimelate aminotransferase activity"/>
    <property type="evidence" value="ECO:0007669"/>
    <property type="project" value="UniProtKB-EC"/>
</dbReference>